<dbReference type="AlphaFoldDB" id="A0A090MNA9"/>
<evidence type="ECO:0000313" key="7">
    <source>
        <dbReference type="EMBL" id="CEF59556.1"/>
    </source>
</evidence>
<reference evidence="8" key="1">
    <citation type="submission" date="2014-09" db="EMBL/GenBank/DDBJ databases">
        <authorList>
            <person name="Martin A.A."/>
        </authorList>
    </citation>
    <scope>NUCLEOTIDE SEQUENCE</scope>
    <source>
        <strain evidence="8">ED321</strain>
    </source>
</reference>
<dbReference type="OMA" id="FSHINSW"/>
<dbReference type="PANTHER" id="PTHR47981:SF20">
    <property type="entry name" value="RAS-RELATED PROTEIN RAB-7A"/>
    <property type="match status" value="1"/>
</dbReference>
<dbReference type="Proteomes" id="UP000035682">
    <property type="component" value="Unplaced"/>
</dbReference>
<keyword evidence="5" id="KW-0449">Lipoprotein</keyword>
<dbReference type="WBParaSite" id="SRAE_X000130300.1">
    <property type="protein sequence ID" value="SRAE_X000130300.1"/>
    <property type="gene ID" value="WBGene00266870"/>
</dbReference>
<dbReference type="SUPFAM" id="SSF52540">
    <property type="entry name" value="P-loop containing nucleoside triphosphate hydrolases"/>
    <property type="match status" value="1"/>
</dbReference>
<dbReference type="GO" id="GO:0003924">
    <property type="term" value="F:GTPase activity"/>
    <property type="evidence" value="ECO:0007669"/>
    <property type="project" value="InterPro"/>
</dbReference>
<dbReference type="CDD" id="cd01862">
    <property type="entry name" value="Rab7"/>
    <property type="match status" value="1"/>
</dbReference>
<evidence type="ECO:0000313" key="10">
    <source>
        <dbReference type="WormBase" id="SRAE_X000130300"/>
    </source>
</evidence>
<dbReference type="GO" id="GO:0005764">
    <property type="term" value="C:lysosome"/>
    <property type="evidence" value="ECO:0007669"/>
    <property type="project" value="TreeGrafter"/>
</dbReference>
<keyword evidence="6" id="KW-0636">Prenylation</keyword>
<dbReference type="CTD" id="36384364"/>
<keyword evidence="8" id="KW-1185">Reference proteome</keyword>
<dbReference type="PANTHER" id="PTHR47981">
    <property type="entry name" value="RAB FAMILY"/>
    <property type="match status" value="1"/>
</dbReference>
<dbReference type="PROSITE" id="PS51420">
    <property type="entry name" value="RHO"/>
    <property type="match status" value="1"/>
</dbReference>
<evidence type="ECO:0000256" key="3">
    <source>
        <dbReference type="ARBA" id="ARBA00022741"/>
    </source>
</evidence>
<dbReference type="GO" id="GO:0008333">
    <property type="term" value="P:endosome to lysosome transport"/>
    <property type="evidence" value="ECO:0007669"/>
    <property type="project" value="TreeGrafter"/>
</dbReference>
<dbReference type="PROSITE" id="PS51419">
    <property type="entry name" value="RAB"/>
    <property type="match status" value="1"/>
</dbReference>
<dbReference type="GO" id="GO:0031902">
    <property type="term" value="C:late endosome membrane"/>
    <property type="evidence" value="ECO:0007669"/>
    <property type="project" value="UniProtKB-SubCell"/>
</dbReference>
<dbReference type="PRINTS" id="PR00449">
    <property type="entry name" value="RASTRNSFRMNG"/>
</dbReference>
<sequence>MSVGDRRKSLLKIVILGNSGVGKTSLMNQYVKQKFTNQYKATIGADFLTKDIRIDDRLVTMQIWDTAGQERFQSLGVAFYRGADCCVLVYDVTDTASFRQLDSWRDEFLIQANPRNPESFPFVLIGNKIDLPNHAVTEQRARKWCESKNGIPYYQVSVKEGTNIDEAFNEIVRNALQRENTDVHDFPEYDDQIRLSDRSNNKNNGGSCNC</sequence>
<evidence type="ECO:0000313" key="8">
    <source>
        <dbReference type="Proteomes" id="UP000035682"/>
    </source>
</evidence>
<accession>A0A090MNA9</accession>
<keyword evidence="3" id="KW-0547">Nucleotide-binding</keyword>
<dbReference type="NCBIfam" id="TIGR00231">
    <property type="entry name" value="small_GTP"/>
    <property type="match status" value="1"/>
</dbReference>
<dbReference type="EMBL" id="LN609396">
    <property type="protein sequence ID" value="CEF59556.1"/>
    <property type="molecule type" value="Genomic_DNA"/>
</dbReference>
<evidence type="ECO:0000256" key="6">
    <source>
        <dbReference type="ARBA" id="ARBA00023289"/>
    </source>
</evidence>
<dbReference type="InterPro" id="IPR005225">
    <property type="entry name" value="Small_GTP-bd"/>
</dbReference>
<evidence type="ECO:0000256" key="5">
    <source>
        <dbReference type="ARBA" id="ARBA00023288"/>
    </source>
</evidence>
<gene>
    <name evidence="7 9 10" type="ORF">SRAE_X000130300</name>
</gene>
<reference evidence="9" key="3">
    <citation type="submission" date="2020-12" db="UniProtKB">
        <authorList>
            <consortium name="WormBaseParasite"/>
        </authorList>
    </citation>
    <scope>IDENTIFICATION</scope>
</reference>
<name>A0A090MNA9_STRRB</name>
<dbReference type="PROSITE" id="PS51421">
    <property type="entry name" value="RAS"/>
    <property type="match status" value="1"/>
</dbReference>
<dbReference type="SMART" id="SM00176">
    <property type="entry name" value="RAN"/>
    <property type="match status" value="1"/>
</dbReference>
<dbReference type="GO" id="GO:0090385">
    <property type="term" value="P:phagosome-lysosome fusion"/>
    <property type="evidence" value="ECO:0007669"/>
    <property type="project" value="TreeGrafter"/>
</dbReference>
<organism evidence="7">
    <name type="scientific">Strongyloides ratti</name>
    <name type="common">Parasitic roundworm</name>
    <dbReference type="NCBI Taxonomy" id="34506"/>
    <lineage>
        <taxon>Eukaryota</taxon>
        <taxon>Metazoa</taxon>
        <taxon>Ecdysozoa</taxon>
        <taxon>Nematoda</taxon>
        <taxon>Chromadorea</taxon>
        <taxon>Rhabditida</taxon>
        <taxon>Tylenchina</taxon>
        <taxon>Panagrolaimomorpha</taxon>
        <taxon>Strongyloidoidea</taxon>
        <taxon>Strongyloididae</taxon>
        <taxon>Strongyloides</taxon>
    </lineage>
</organism>
<dbReference type="InterPro" id="IPR001806">
    <property type="entry name" value="Small_GTPase"/>
</dbReference>
<dbReference type="SMART" id="SM00175">
    <property type="entry name" value="RAB"/>
    <property type="match status" value="1"/>
</dbReference>
<dbReference type="Gene3D" id="3.40.50.300">
    <property type="entry name" value="P-loop containing nucleotide triphosphate hydrolases"/>
    <property type="match status" value="1"/>
</dbReference>
<evidence type="ECO:0000313" key="9">
    <source>
        <dbReference type="WBParaSite" id="SRAE_X000130300.1"/>
    </source>
</evidence>
<dbReference type="RefSeq" id="XP_024498767.1">
    <property type="nucleotide sequence ID" value="XM_024647430.1"/>
</dbReference>
<dbReference type="SMART" id="SM00173">
    <property type="entry name" value="RAS"/>
    <property type="match status" value="1"/>
</dbReference>
<dbReference type="GO" id="GO:0045335">
    <property type="term" value="C:phagocytic vesicle"/>
    <property type="evidence" value="ECO:0007669"/>
    <property type="project" value="TreeGrafter"/>
</dbReference>
<proteinExistence type="inferred from homology"/>
<comment type="similarity">
    <text evidence="2">Belongs to the small GTPase superfamily. Rab family.</text>
</comment>
<keyword evidence="4" id="KW-0342">GTP-binding</keyword>
<dbReference type="WormBase" id="SRAE_X000130300">
    <property type="protein sequence ID" value="SRP12406"/>
    <property type="gene ID" value="WBGene00266870"/>
</dbReference>
<protein>
    <submittedName>
        <fullName evidence="7 9">Ras-related protein Rab-7a</fullName>
    </submittedName>
</protein>
<dbReference type="GeneID" id="36384364"/>
<dbReference type="InterPro" id="IPR027417">
    <property type="entry name" value="P-loop_NTPase"/>
</dbReference>
<evidence type="ECO:0000256" key="1">
    <source>
        <dbReference type="ARBA" id="ARBA00004414"/>
    </source>
</evidence>
<dbReference type="Pfam" id="PF00071">
    <property type="entry name" value="Ras"/>
    <property type="match status" value="1"/>
</dbReference>
<evidence type="ECO:0000256" key="2">
    <source>
        <dbReference type="ARBA" id="ARBA00006270"/>
    </source>
</evidence>
<dbReference type="FunFam" id="3.40.50.300:FF:000086">
    <property type="entry name" value="Ras-related small GTPase"/>
    <property type="match status" value="1"/>
</dbReference>
<dbReference type="SMART" id="SM00174">
    <property type="entry name" value="RHO"/>
    <property type="match status" value="1"/>
</dbReference>
<evidence type="ECO:0000256" key="4">
    <source>
        <dbReference type="ARBA" id="ARBA00023134"/>
    </source>
</evidence>
<reference evidence="7" key="2">
    <citation type="submission" date="2014-09" db="EMBL/GenBank/DDBJ databases">
        <authorList>
            <person name="Aslett A.Martin."/>
        </authorList>
    </citation>
    <scope>NUCLEOTIDE SEQUENCE</scope>
    <source>
        <strain evidence="7">ED321 Heterogonic</strain>
    </source>
</reference>
<comment type="subcellular location">
    <subcellularLocation>
        <location evidence="1">Late endosome membrane</location>
    </subcellularLocation>
</comment>
<dbReference type="GO" id="GO:0005525">
    <property type="term" value="F:GTP binding"/>
    <property type="evidence" value="ECO:0007669"/>
    <property type="project" value="UniProtKB-KW"/>
</dbReference>
<dbReference type="OrthoDB" id="1436450at2759"/>